<evidence type="ECO:0000313" key="3">
    <source>
        <dbReference type="Proteomes" id="UP001220610"/>
    </source>
</evidence>
<feature type="transmembrane region" description="Helical" evidence="1">
    <location>
        <begin position="186"/>
        <end position="211"/>
    </location>
</feature>
<evidence type="ECO:0000256" key="1">
    <source>
        <dbReference type="SAM" id="Phobius"/>
    </source>
</evidence>
<proteinExistence type="predicted"/>
<feature type="transmembrane region" description="Helical" evidence="1">
    <location>
        <begin position="35"/>
        <end position="56"/>
    </location>
</feature>
<keyword evidence="1" id="KW-0812">Transmembrane</keyword>
<keyword evidence="1" id="KW-1133">Transmembrane helix</keyword>
<evidence type="ECO:0000313" key="2">
    <source>
        <dbReference type="EMBL" id="WEK34042.1"/>
    </source>
</evidence>
<gene>
    <name evidence="2" type="ORF">P0Y53_16265</name>
</gene>
<feature type="transmembrane region" description="Helical" evidence="1">
    <location>
        <begin position="12"/>
        <end position="29"/>
    </location>
</feature>
<protein>
    <submittedName>
        <fullName evidence="2">Uncharacterized protein</fullName>
    </submittedName>
</protein>
<feature type="transmembrane region" description="Helical" evidence="1">
    <location>
        <begin position="223"/>
        <end position="242"/>
    </location>
</feature>
<sequence>MNKIGNKINKDIILPIAVGSLSSLIYARIGDNNFTFQIIFIVAAFFIHAILHFFIGKSKAAVTADSDKEHKQFDFRILLEGLRKAAALMILTFSLLFVIYYDSKHDYHTIPLLITRTLYLFMVWFISLVIGSLFVAVLFFTLGIRLLRVSEELVPNGESKNGTLNYFLLLLSVATFTYFFDNNFLYATALIATIFTYWFLFFIFVGFIISFDKKDPSQKEYRTLATSGLIAFSCISTILYLINHPVMIKIMTNLEKPISYISQLFTQ</sequence>
<feature type="transmembrane region" description="Helical" evidence="1">
    <location>
        <begin position="121"/>
        <end position="142"/>
    </location>
</feature>
<feature type="transmembrane region" description="Helical" evidence="1">
    <location>
        <begin position="163"/>
        <end position="180"/>
    </location>
</feature>
<feature type="transmembrane region" description="Helical" evidence="1">
    <location>
        <begin position="77"/>
        <end position="101"/>
    </location>
</feature>
<reference evidence="2" key="1">
    <citation type="submission" date="2023-03" db="EMBL/GenBank/DDBJ databases">
        <title>Andean soil-derived lignocellulolytic bacterial consortium as a source of novel taxa and putative plastic-active enzymes.</title>
        <authorList>
            <person name="Diaz-Garcia L."/>
            <person name="Chuvochina M."/>
            <person name="Feuerriegel G."/>
            <person name="Bunk B."/>
            <person name="Sproer C."/>
            <person name="Streit W.R."/>
            <person name="Rodriguez L.M."/>
            <person name="Overmann J."/>
            <person name="Jimenez D.J."/>
        </authorList>
    </citation>
    <scope>NUCLEOTIDE SEQUENCE</scope>
    <source>
        <strain evidence="2">MAG 7</strain>
    </source>
</reference>
<dbReference type="Proteomes" id="UP001220610">
    <property type="component" value="Chromosome"/>
</dbReference>
<keyword evidence="1" id="KW-0472">Membrane</keyword>
<name>A0AAJ6BF97_9BACT</name>
<accession>A0AAJ6BF97</accession>
<organism evidence="2 3">
    <name type="scientific">Candidatus Pseudobacter hemicellulosilyticus</name>
    <dbReference type="NCBI Taxonomy" id="3121375"/>
    <lineage>
        <taxon>Bacteria</taxon>
        <taxon>Pseudomonadati</taxon>
        <taxon>Bacteroidota</taxon>
        <taxon>Chitinophagia</taxon>
        <taxon>Chitinophagales</taxon>
        <taxon>Chitinophagaceae</taxon>
        <taxon>Pseudobacter</taxon>
    </lineage>
</organism>
<dbReference type="EMBL" id="CP119311">
    <property type="protein sequence ID" value="WEK34042.1"/>
    <property type="molecule type" value="Genomic_DNA"/>
</dbReference>
<dbReference type="AlphaFoldDB" id="A0AAJ6BF97"/>